<dbReference type="InterPro" id="IPR011041">
    <property type="entry name" value="Quinoprot_gluc/sorb_DH_b-prop"/>
</dbReference>
<dbReference type="InterPro" id="IPR011042">
    <property type="entry name" value="6-blade_b-propeller_TolB-like"/>
</dbReference>
<evidence type="ECO:0000259" key="2">
    <source>
        <dbReference type="Pfam" id="PF07995"/>
    </source>
</evidence>
<dbReference type="OrthoDB" id="9770043at2"/>
<evidence type="ECO:0000256" key="1">
    <source>
        <dbReference type="SAM" id="SignalP"/>
    </source>
</evidence>
<dbReference type="AlphaFoldDB" id="Q2INA6"/>
<dbReference type="PANTHER" id="PTHR19328:SF13">
    <property type="entry name" value="HIPL1 PROTEIN"/>
    <property type="match status" value="1"/>
</dbReference>
<dbReference type="SUPFAM" id="SSF50952">
    <property type="entry name" value="Soluble quinoprotein glucose dehydrogenase"/>
    <property type="match status" value="1"/>
</dbReference>
<accession>Q2INA6</accession>
<feature type="domain" description="Glucose/Sorbosone dehydrogenase" evidence="2">
    <location>
        <begin position="53"/>
        <end position="369"/>
    </location>
</feature>
<dbReference type="InterPro" id="IPR012938">
    <property type="entry name" value="Glc/Sorbosone_DH"/>
</dbReference>
<dbReference type="PANTHER" id="PTHR19328">
    <property type="entry name" value="HEDGEHOG-INTERACTING PROTEIN"/>
    <property type="match status" value="1"/>
</dbReference>
<dbReference type="KEGG" id="ade:Adeh_0509"/>
<dbReference type="STRING" id="290397.Adeh_0509"/>
<organism evidence="3 4">
    <name type="scientific">Anaeromyxobacter dehalogenans (strain 2CP-C)</name>
    <dbReference type="NCBI Taxonomy" id="290397"/>
    <lineage>
        <taxon>Bacteria</taxon>
        <taxon>Pseudomonadati</taxon>
        <taxon>Myxococcota</taxon>
        <taxon>Myxococcia</taxon>
        <taxon>Myxococcales</taxon>
        <taxon>Cystobacterineae</taxon>
        <taxon>Anaeromyxobacteraceae</taxon>
        <taxon>Anaeromyxobacter</taxon>
    </lineage>
</organism>
<protein>
    <submittedName>
        <fullName evidence="3">Glucose sorbosone dehydrogenase</fullName>
    </submittedName>
</protein>
<dbReference type="Proteomes" id="UP000001935">
    <property type="component" value="Chromosome"/>
</dbReference>
<reference evidence="3 4" key="1">
    <citation type="submission" date="2006-01" db="EMBL/GenBank/DDBJ databases">
        <title>Complete sequence of Anaeromyxobacter dehalogenans 2CP-C.</title>
        <authorList>
            <consortium name="US DOE Joint Genome Institute"/>
            <person name="Copeland A."/>
            <person name="Lucas S."/>
            <person name="Lapidus A."/>
            <person name="Barry K."/>
            <person name="Detter J.C."/>
            <person name="Glavina T."/>
            <person name="Hammon N."/>
            <person name="Israni S."/>
            <person name="Pitluck S."/>
            <person name="Brettin T."/>
            <person name="Bruce D."/>
            <person name="Han C."/>
            <person name="Tapia R."/>
            <person name="Gilna P."/>
            <person name="Kiss H."/>
            <person name="Schmutz J."/>
            <person name="Larimer F."/>
            <person name="Land M."/>
            <person name="Kyrpides N."/>
            <person name="Anderson I."/>
            <person name="Sanford R.A."/>
            <person name="Ritalahti K.M."/>
            <person name="Thomas H.S."/>
            <person name="Kirby J.R."/>
            <person name="Zhulin I.B."/>
            <person name="Loeffler F.E."/>
            <person name="Richardson P."/>
        </authorList>
    </citation>
    <scope>NUCLEOTIDE SEQUENCE [LARGE SCALE GENOMIC DNA]</scope>
    <source>
        <strain evidence="3 4">2CP-C</strain>
    </source>
</reference>
<evidence type="ECO:0000313" key="4">
    <source>
        <dbReference type="Proteomes" id="UP000001935"/>
    </source>
</evidence>
<dbReference type="RefSeq" id="WP_011419568.1">
    <property type="nucleotide sequence ID" value="NC_007760.1"/>
</dbReference>
<keyword evidence="1" id="KW-0732">Signal</keyword>
<sequence>MRSALAALGPLALLLACGAAPARPRAPGCTMVEQGFGAAGAVRIRVERVASGLEVPWGLAFLPGGDVLVTERPGRVRLVRGGRLQPEPVATVEIAPGGEGGLLGIAADPRFDENRCFYLYATVEANGAPVNQVSRWRLSADGRAATREKVLLDGIPAARYHDGGRIRFGPDGMLYVGTGDGGQPDRARDPASPSGKLLRITADGAPAPGNPRPDSAVLLSGIRNLEAFDWLDDRTLILADHGPSGERSRTGQDEVTVARAGDDLGWPAVSGCDAEPGTVAPILSFRAAAPPGGGSVYRGSAVPQWKGSFLFGTLRSRHLHRVALDGRGGLGAHEVYLEGEPPSGLGRIREVVEGPDGALWLTTSNCDGRGTCPAERDVVVRLVGG</sequence>
<name>Q2INA6_ANADE</name>
<dbReference type="EMBL" id="CP000251">
    <property type="protein sequence ID" value="ABC80285.1"/>
    <property type="molecule type" value="Genomic_DNA"/>
</dbReference>
<dbReference type="eggNOG" id="COG2133">
    <property type="taxonomic scope" value="Bacteria"/>
</dbReference>
<dbReference type="Pfam" id="PF07995">
    <property type="entry name" value="GSDH"/>
    <property type="match status" value="1"/>
</dbReference>
<dbReference type="PROSITE" id="PS51257">
    <property type="entry name" value="PROKAR_LIPOPROTEIN"/>
    <property type="match status" value="1"/>
</dbReference>
<feature type="signal peptide" evidence="1">
    <location>
        <begin position="1"/>
        <end position="22"/>
    </location>
</feature>
<evidence type="ECO:0000313" key="3">
    <source>
        <dbReference type="EMBL" id="ABC80285.1"/>
    </source>
</evidence>
<feature type="chain" id="PRO_5004209793" evidence="1">
    <location>
        <begin position="23"/>
        <end position="385"/>
    </location>
</feature>
<gene>
    <name evidence="3" type="ordered locus">Adeh_0509</name>
</gene>
<dbReference type="HOGENOM" id="CLU_012253_0_0_7"/>
<proteinExistence type="predicted"/>
<dbReference type="Gene3D" id="2.120.10.30">
    <property type="entry name" value="TolB, C-terminal domain"/>
    <property type="match status" value="1"/>
</dbReference>